<sequence length="63" mass="7300">MMLTMIKNGMKAFWKDERGIGTLEMILILVVILIIALVFKEQITNLVTNLFKNVNNKSKEFLE</sequence>
<gene>
    <name evidence="3" type="ORF">AM231_18995</name>
</gene>
<dbReference type="Pfam" id="PF16982">
    <property type="entry name" value="Flp1_like"/>
    <property type="match status" value="1"/>
</dbReference>
<dbReference type="AlphaFoldDB" id="A0A0M1NKM3"/>
<evidence type="ECO:0000256" key="1">
    <source>
        <dbReference type="SAM" id="Phobius"/>
    </source>
</evidence>
<dbReference type="Proteomes" id="UP000036932">
    <property type="component" value="Unassembled WGS sequence"/>
</dbReference>
<feature type="transmembrane region" description="Helical" evidence="1">
    <location>
        <begin position="20"/>
        <end position="39"/>
    </location>
</feature>
<keyword evidence="1" id="KW-0472">Membrane</keyword>
<protein>
    <recommendedName>
        <fullName evidence="2">Putative Flagellin Flp1-like domain-containing protein</fullName>
    </recommendedName>
</protein>
<name>A0A0M1NKM3_9BACL</name>
<evidence type="ECO:0000313" key="3">
    <source>
        <dbReference type="EMBL" id="KOR82672.1"/>
    </source>
</evidence>
<organism evidence="3 4">
    <name type="scientific">Paenibacillus solani</name>
    <dbReference type="NCBI Taxonomy" id="1705565"/>
    <lineage>
        <taxon>Bacteria</taxon>
        <taxon>Bacillati</taxon>
        <taxon>Bacillota</taxon>
        <taxon>Bacilli</taxon>
        <taxon>Bacillales</taxon>
        <taxon>Paenibacillaceae</taxon>
        <taxon>Paenibacillus</taxon>
    </lineage>
</organism>
<evidence type="ECO:0000259" key="2">
    <source>
        <dbReference type="Pfam" id="PF16982"/>
    </source>
</evidence>
<keyword evidence="4" id="KW-1185">Reference proteome</keyword>
<evidence type="ECO:0000313" key="4">
    <source>
        <dbReference type="Proteomes" id="UP000036932"/>
    </source>
</evidence>
<accession>A0A0M1NKM3</accession>
<comment type="caution">
    <text evidence="3">The sequence shown here is derived from an EMBL/GenBank/DDBJ whole genome shotgun (WGS) entry which is preliminary data.</text>
</comment>
<feature type="domain" description="Putative Flagellin Flp1-like" evidence="2">
    <location>
        <begin position="13"/>
        <end position="59"/>
    </location>
</feature>
<dbReference type="InterPro" id="IPR031564">
    <property type="entry name" value="Flp1-like"/>
</dbReference>
<keyword evidence="1" id="KW-0812">Transmembrane</keyword>
<reference evidence="4" key="1">
    <citation type="submission" date="2015-08" db="EMBL/GenBank/DDBJ databases">
        <title>Genome sequencing project for genomic taxonomy and phylogenomics of Bacillus-like bacteria.</title>
        <authorList>
            <person name="Liu B."/>
            <person name="Wang J."/>
            <person name="Zhu Y."/>
            <person name="Liu G."/>
            <person name="Chen Q."/>
            <person name="Chen Z."/>
            <person name="Lan J."/>
            <person name="Che J."/>
            <person name="Ge C."/>
            <person name="Shi H."/>
            <person name="Pan Z."/>
            <person name="Liu X."/>
        </authorList>
    </citation>
    <scope>NUCLEOTIDE SEQUENCE [LARGE SCALE GENOMIC DNA]</scope>
    <source>
        <strain evidence="4">FJAT-22460</strain>
    </source>
</reference>
<dbReference type="PATRIC" id="fig|1705565.3.peg.5752"/>
<dbReference type="EMBL" id="LIUT01000003">
    <property type="protein sequence ID" value="KOR82672.1"/>
    <property type="molecule type" value="Genomic_DNA"/>
</dbReference>
<proteinExistence type="predicted"/>
<keyword evidence="1" id="KW-1133">Transmembrane helix</keyword>